<evidence type="ECO:0000313" key="3">
    <source>
        <dbReference type="Proteomes" id="UP000319449"/>
    </source>
</evidence>
<dbReference type="RefSeq" id="WP_145025678.1">
    <property type="nucleotide sequence ID" value="NZ_VLLN01000037.1"/>
</dbReference>
<proteinExistence type="predicted"/>
<gene>
    <name evidence="2" type="ORF">JN12_03771</name>
</gene>
<name>A0A562V7E4_9BACT</name>
<accession>A0A562V7E4</accession>
<dbReference type="AlphaFoldDB" id="A0A562V7E4"/>
<evidence type="ECO:0000256" key="1">
    <source>
        <dbReference type="SAM" id="SignalP"/>
    </source>
</evidence>
<evidence type="ECO:0000313" key="2">
    <source>
        <dbReference type="EMBL" id="TWJ13657.1"/>
    </source>
</evidence>
<dbReference type="Proteomes" id="UP000319449">
    <property type="component" value="Unassembled WGS sequence"/>
</dbReference>
<dbReference type="EMBL" id="VLLN01000037">
    <property type="protein sequence ID" value="TWJ13657.1"/>
    <property type="molecule type" value="Genomic_DNA"/>
</dbReference>
<organism evidence="2 3">
    <name type="scientific">Geobacter argillaceus</name>
    <dbReference type="NCBI Taxonomy" id="345631"/>
    <lineage>
        <taxon>Bacteria</taxon>
        <taxon>Pseudomonadati</taxon>
        <taxon>Thermodesulfobacteriota</taxon>
        <taxon>Desulfuromonadia</taxon>
        <taxon>Geobacterales</taxon>
        <taxon>Geobacteraceae</taxon>
        <taxon>Geobacter</taxon>
    </lineage>
</organism>
<sequence length="292" mass="31853">MKRAYTVLLLLSTLLSALAPCRTEAAEVIVVGDTQLKPVVEIIAGIRKTLDASLKAYSPAEVKGRLAQLVERENAKVVITLGREAMSEALHLPPTTPVIFDLVVTPPPFNRPNTTGFYMATPVREYAELIKNHLHAIKQVAVVGSRDQLRLLVREESPQVSSYSVRSPSDLVSTVNRLDSADAILLLPDVSLLTASAMEETYLLSFRKGIPLLGISERHVKEGALLALVVDPVNVGKQIGEYATKAVKGGSVGQIPPSPPRKFELYVNTSTARKMGIQIPNEVIRMAKRVYQ</sequence>
<comment type="caution">
    <text evidence="2">The sequence shown here is derived from an EMBL/GenBank/DDBJ whole genome shotgun (WGS) entry which is preliminary data.</text>
</comment>
<dbReference type="Pfam" id="PF04392">
    <property type="entry name" value="ABC_sub_bind"/>
    <property type="match status" value="1"/>
</dbReference>
<keyword evidence="3" id="KW-1185">Reference proteome</keyword>
<reference evidence="2 3" key="1">
    <citation type="submission" date="2019-07" db="EMBL/GenBank/DDBJ databases">
        <title>Genomic Encyclopedia of Archaeal and Bacterial Type Strains, Phase II (KMG-II): from individual species to whole genera.</title>
        <authorList>
            <person name="Goeker M."/>
        </authorList>
    </citation>
    <scope>NUCLEOTIDE SEQUENCE [LARGE SCALE GENOMIC DNA]</scope>
    <source>
        <strain evidence="2 3">ATCC BAA-1139</strain>
    </source>
</reference>
<dbReference type="InterPro" id="IPR007487">
    <property type="entry name" value="ABC_transpt-TYRBP-like"/>
</dbReference>
<feature type="signal peptide" evidence="1">
    <location>
        <begin position="1"/>
        <end position="25"/>
    </location>
</feature>
<keyword evidence="1" id="KW-0732">Signal</keyword>
<dbReference type="OrthoDB" id="5394078at2"/>
<dbReference type="PANTHER" id="PTHR35271">
    <property type="entry name" value="ABC TRANSPORTER, SUBSTRATE-BINDING LIPOPROTEIN-RELATED"/>
    <property type="match status" value="1"/>
</dbReference>
<dbReference type="PANTHER" id="PTHR35271:SF1">
    <property type="entry name" value="ABC TRANSPORTER, SUBSTRATE-BINDING LIPOPROTEIN"/>
    <property type="match status" value="1"/>
</dbReference>
<dbReference type="Gene3D" id="3.40.50.2300">
    <property type="match status" value="2"/>
</dbReference>
<feature type="chain" id="PRO_5021968703" evidence="1">
    <location>
        <begin position="26"/>
        <end position="292"/>
    </location>
</feature>
<protein>
    <submittedName>
        <fullName evidence="2">ABC-type uncharacterized transport system substrate-binding protein</fullName>
    </submittedName>
</protein>